<evidence type="ECO:0000256" key="1">
    <source>
        <dbReference type="ARBA" id="ARBA00004141"/>
    </source>
</evidence>
<reference evidence="10 11" key="1">
    <citation type="submission" date="2019-07" db="EMBL/GenBank/DDBJ databases">
        <title>R&amp;d 2014.</title>
        <authorList>
            <person name="Klenk H.-P."/>
        </authorList>
    </citation>
    <scope>NUCLEOTIDE SEQUENCE [LARGE SCALE GENOMIC DNA]</scope>
    <source>
        <strain evidence="10 11">DSM 43194</strain>
    </source>
</reference>
<feature type="domain" description="Potassium channel" evidence="9">
    <location>
        <begin position="153"/>
        <end position="219"/>
    </location>
</feature>
<accession>A0A660CD39</accession>
<evidence type="ECO:0000256" key="5">
    <source>
        <dbReference type="ARBA" id="ARBA00023065"/>
    </source>
</evidence>
<keyword evidence="7 10" id="KW-0407">Ion channel</keyword>
<feature type="transmembrane region" description="Helical" evidence="8">
    <location>
        <begin position="194"/>
        <end position="219"/>
    </location>
</feature>
<evidence type="ECO:0000256" key="3">
    <source>
        <dbReference type="ARBA" id="ARBA00022692"/>
    </source>
</evidence>
<sequence>MSAEPVRSGVRTSDVEHEEPRLHRWEQRTEWPLIGLSVLFFAAYAWTVLQPGMPAKLKVGLDFSMWLTWVVFAVDYVIRLALARRRGRFVARNVFDLVVIAVPMLRQLRVLRLVMVLVLINRRIQGRVRGQVVVYVAGATVLVGVSAALAVLDAERYAPDGTITHFGDALWWTMTTITTVGYGDFSPVTANGKLIAAGLMLAGIALLGVVTGSIASWFVEKFGGMEEQAQQASEAEAADVARTEQLRNEVAELKAEIAALRR</sequence>
<dbReference type="Pfam" id="PF07885">
    <property type="entry name" value="Ion_trans_2"/>
    <property type="match status" value="1"/>
</dbReference>
<dbReference type="InterPro" id="IPR028325">
    <property type="entry name" value="VG_K_chnl"/>
</dbReference>
<evidence type="ECO:0000256" key="6">
    <source>
        <dbReference type="ARBA" id="ARBA00023136"/>
    </source>
</evidence>
<evidence type="ECO:0000259" key="9">
    <source>
        <dbReference type="Pfam" id="PF07885"/>
    </source>
</evidence>
<evidence type="ECO:0000313" key="10">
    <source>
        <dbReference type="EMBL" id="TWH21236.1"/>
    </source>
</evidence>
<keyword evidence="2" id="KW-0813">Transport</keyword>
<comment type="subcellular location">
    <subcellularLocation>
        <location evidence="1">Membrane</location>
        <topology evidence="1">Multi-pass membrane protein</topology>
    </subcellularLocation>
</comment>
<feature type="transmembrane region" description="Helical" evidence="8">
    <location>
        <begin position="132"/>
        <end position="152"/>
    </location>
</feature>
<organism evidence="10 11">
    <name type="scientific">Prauserella rugosa</name>
    <dbReference type="NCBI Taxonomy" id="43354"/>
    <lineage>
        <taxon>Bacteria</taxon>
        <taxon>Bacillati</taxon>
        <taxon>Actinomycetota</taxon>
        <taxon>Actinomycetes</taxon>
        <taxon>Pseudonocardiales</taxon>
        <taxon>Pseudonocardiaceae</taxon>
        <taxon>Prauserella</taxon>
    </lineage>
</organism>
<evidence type="ECO:0000256" key="8">
    <source>
        <dbReference type="SAM" id="Phobius"/>
    </source>
</evidence>
<feature type="transmembrane region" description="Helical" evidence="8">
    <location>
        <begin position="31"/>
        <end position="49"/>
    </location>
</feature>
<dbReference type="AlphaFoldDB" id="A0A660CD39"/>
<keyword evidence="4 8" id="KW-1133">Transmembrane helix</keyword>
<feature type="transmembrane region" description="Helical" evidence="8">
    <location>
        <begin position="61"/>
        <end position="82"/>
    </location>
</feature>
<proteinExistence type="predicted"/>
<keyword evidence="5" id="KW-0406">Ion transport</keyword>
<dbReference type="InterPro" id="IPR027359">
    <property type="entry name" value="Volt_channel_dom_sf"/>
</dbReference>
<evidence type="ECO:0000313" key="11">
    <source>
        <dbReference type="Proteomes" id="UP000317303"/>
    </source>
</evidence>
<dbReference type="SUPFAM" id="SSF81324">
    <property type="entry name" value="Voltage-gated potassium channels"/>
    <property type="match status" value="1"/>
</dbReference>
<evidence type="ECO:0000256" key="7">
    <source>
        <dbReference type="ARBA" id="ARBA00023303"/>
    </source>
</evidence>
<evidence type="ECO:0000256" key="4">
    <source>
        <dbReference type="ARBA" id="ARBA00022989"/>
    </source>
</evidence>
<name>A0A660CD39_9PSEU</name>
<dbReference type="PANTHER" id="PTHR11537:SF254">
    <property type="entry name" value="POTASSIUM VOLTAGE-GATED CHANNEL PROTEIN SHAB"/>
    <property type="match status" value="1"/>
</dbReference>
<dbReference type="Gene3D" id="1.10.287.70">
    <property type="match status" value="1"/>
</dbReference>
<dbReference type="OrthoDB" id="9799090at2"/>
<dbReference type="PANTHER" id="PTHR11537">
    <property type="entry name" value="VOLTAGE-GATED POTASSIUM CHANNEL"/>
    <property type="match status" value="1"/>
</dbReference>
<dbReference type="InterPro" id="IPR013099">
    <property type="entry name" value="K_chnl_dom"/>
</dbReference>
<dbReference type="PRINTS" id="PR00169">
    <property type="entry name" value="KCHANNEL"/>
</dbReference>
<dbReference type="Proteomes" id="UP000317303">
    <property type="component" value="Unassembled WGS sequence"/>
</dbReference>
<dbReference type="GO" id="GO:0005249">
    <property type="term" value="F:voltage-gated potassium channel activity"/>
    <property type="evidence" value="ECO:0007669"/>
    <property type="project" value="InterPro"/>
</dbReference>
<keyword evidence="6 8" id="KW-0472">Membrane</keyword>
<dbReference type="RefSeq" id="WP_051757761.1">
    <property type="nucleotide sequence ID" value="NZ_JOIJ01000007.1"/>
</dbReference>
<protein>
    <submittedName>
        <fullName evidence="10">Voltage-gated potassium channel</fullName>
    </submittedName>
</protein>
<dbReference type="Gene3D" id="1.20.120.350">
    <property type="entry name" value="Voltage-gated potassium channels. Chain C"/>
    <property type="match status" value="1"/>
</dbReference>
<comment type="caution">
    <text evidence="10">The sequence shown here is derived from an EMBL/GenBank/DDBJ whole genome shotgun (WGS) entry which is preliminary data.</text>
</comment>
<dbReference type="GO" id="GO:0008076">
    <property type="term" value="C:voltage-gated potassium channel complex"/>
    <property type="evidence" value="ECO:0007669"/>
    <property type="project" value="InterPro"/>
</dbReference>
<dbReference type="GO" id="GO:0001508">
    <property type="term" value="P:action potential"/>
    <property type="evidence" value="ECO:0007669"/>
    <property type="project" value="TreeGrafter"/>
</dbReference>
<evidence type="ECO:0000256" key="2">
    <source>
        <dbReference type="ARBA" id="ARBA00022448"/>
    </source>
</evidence>
<dbReference type="Gene3D" id="1.20.5.110">
    <property type="match status" value="1"/>
</dbReference>
<keyword evidence="11" id="KW-1185">Reference proteome</keyword>
<gene>
    <name evidence="10" type="ORF">JD82_03092</name>
</gene>
<dbReference type="EMBL" id="VLJV01000001">
    <property type="protein sequence ID" value="TWH21236.1"/>
    <property type="molecule type" value="Genomic_DNA"/>
</dbReference>
<keyword evidence="3 8" id="KW-0812">Transmembrane</keyword>